<dbReference type="STRING" id="1314674.A0A0D7BG80"/>
<dbReference type="InterPro" id="IPR058746">
    <property type="entry name" value="Znf_RING-type_Topors"/>
</dbReference>
<dbReference type="InterPro" id="IPR013083">
    <property type="entry name" value="Znf_RING/FYVE/PHD"/>
</dbReference>
<keyword evidence="5 9" id="KW-0863">Zinc-finger</keyword>
<dbReference type="EMBL" id="KN880489">
    <property type="protein sequence ID" value="KIY69185.1"/>
    <property type="molecule type" value="Genomic_DNA"/>
</dbReference>
<accession>A0A0D7BG80</accession>
<reference evidence="11 12" key="1">
    <citation type="journal article" date="2015" name="Fungal Genet. Biol.">
        <title>Evolution of novel wood decay mechanisms in Agaricales revealed by the genome sequences of Fistulina hepatica and Cylindrobasidium torrendii.</title>
        <authorList>
            <person name="Floudas D."/>
            <person name="Held B.W."/>
            <person name="Riley R."/>
            <person name="Nagy L.G."/>
            <person name="Koehler G."/>
            <person name="Ransdell A.S."/>
            <person name="Younus H."/>
            <person name="Chow J."/>
            <person name="Chiniquy J."/>
            <person name="Lipzen A."/>
            <person name="Tritt A."/>
            <person name="Sun H."/>
            <person name="Haridas S."/>
            <person name="LaButti K."/>
            <person name="Ohm R.A."/>
            <person name="Kues U."/>
            <person name="Blanchette R.A."/>
            <person name="Grigoriev I.V."/>
            <person name="Minto R.E."/>
            <person name="Hibbett D.S."/>
        </authorList>
    </citation>
    <scope>NUCLEOTIDE SEQUENCE [LARGE SCALE GENOMIC DNA]</scope>
    <source>
        <strain evidence="11 12">FP15055 ss-10</strain>
    </source>
</reference>
<dbReference type="GO" id="GO:0061630">
    <property type="term" value="F:ubiquitin protein ligase activity"/>
    <property type="evidence" value="ECO:0007669"/>
    <property type="project" value="UniProtKB-EC"/>
</dbReference>
<evidence type="ECO:0000256" key="6">
    <source>
        <dbReference type="ARBA" id="ARBA00022833"/>
    </source>
</evidence>
<keyword evidence="7" id="KW-0805">Transcription regulation</keyword>
<dbReference type="SUPFAM" id="SSF57850">
    <property type="entry name" value="RING/U-box"/>
    <property type="match status" value="1"/>
</dbReference>
<evidence type="ECO:0000256" key="8">
    <source>
        <dbReference type="ARBA" id="ARBA00023163"/>
    </source>
</evidence>
<dbReference type="PROSITE" id="PS00518">
    <property type="entry name" value="ZF_RING_1"/>
    <property type="match status" value="1"/>
</dbReference>
<proteinExistence type="predicted"/>
<dbReference type="PANTHER" id="PTHR46077:SF1">
    <property type="entry name" value="TOP1 BINDING ARGININE_SERINE RICH PROTEIN, E3 UBIQUITIN LIGASE"/>
    <property type="match status" value="1"/>
</dbReference>
<dbReference type="InterPro" id="IPR001841">
    <property type="entry name" value="Znf_RING"/>
</dbReference>
<dbReference type="GO" id="GO:0000209">
    <property type="term" value="P:protein polyubiquitination"/>
    <property type="evidence" value="ECO:0007669"/>
    <property type="project" value="TreeGrafter"/>
</dbReference>
<dbReference type="Gene3D" id="3.30.40.10">
    <property type="entry name" value="Zinc/RING finger domain, C3HC4 (zinc finger)"/>
    <property type="match status" value="1"/>
</dbReference>
<sequence>MSASAPSTRRELDATDNCPICLEEFNDITYVPVCSHAFCFPCISTWAAQSKECPMCKQAIGNRLLRGARKRPHPLPLIPARPSQRYNEPFVRIRPPMTPTWGRRPDLATEEYRTSRSVGRRREVYEEGTYAVGVTYPLNAMHPTPAEFSANGSLVLRTESFVKRELMIWPHLDLDWLSSMIIDLMKTVDIRSEYAINMLAGFLDEPGQQKYARHFAHEVSTYVGAPIRNLFTYDSAVRY</sequence>
<gene>
    <name evidence="11" type="ORF">CYLTODRAFT_489193</name>
</gene>
<evidence type="ECO:0000256" key="7">
    <source>
        <dbReference type="ARBA" id="ARBA00023015"/>
    </source>
</evidence>
<name>A0A0D7BG80_9AGAR</name>
<organism evidence="11 12">
    <name type="scientific">Cylindrobasidium torrendii FP15055 ss-10</name>
    <dbReference type="NCBI Taxonomy" id="1314674"/>
    <lineage>
        <taxon>Eukaryota</taxon>
        <taxon>Fungi</taxon>
        <taxon>Dikarya</taxon>
        <taxon>Basidiomycota</taxon>
        <taxon>Agaricomycotina</taxon>
        <taxon>Agaricomycetes</taxon>
        <taxon>Agaricomycetidae</taxon>
        <taxon>Agaricales</taxon>
        <taxon>Marasmiineae</taxon>
        <taxon>Physalacriaceae</taxon>
        <taxon>Cylindrobasidium</taxon>
    </lineage>
</organism>
<dbReference type="SMART" id="SM00184">
    <property type="entry name" value="RING"/>
    <property type="match status" value="1"/>
</dbReference>
<keyword evidence="8" id="KW-0804">Transcription</keyword>
<dbReference type="PANTHER" id="PTHR46077">
    <property type="entry name" value="E3 UBIQUITIN-PROTEIN LIGASE TOPORS"/>
    <property type="match status" value="1"/>
</dbReference>
<comment type="catalytic activity">
    <reaction evidence="1">
        <text>S-ubiquitinyl-[E2 ubiquitin-conjugating enzyme]-L-cysteine + [acceptor protein]-L-lysine = [E2 ubiquitin-conjugating enzyme]-L-cysteine + N(6)-ubiquitinyl-[acceptor protein]-L-lysine.</text>
        <dbReference type="EC" id="2.3.2.27"/>
    </reaction>
</comment>
<dbReference type="CDD" id="cd16574">
    <property type="entry name" value="RING-HC_Topors"/>
    <property type="match status" value="1"/>
</dbReference>
<dbReference type="InterPro" id="IPR017907">
    <property type="entry name" value="Znf_RING_CS"/>
</dbReference>
<evidence type="ECO:0000256" key="5">
    <source>
        <dbReference type="ARBA" id="ARBA00022771"/>
    </source>
</evidence>
<evidence type="ECO:0000256" key="9">
    <source>
        <dbReference type="PROSITE-ProRule" id="PRU00175"/>
    </source>
</evidence>
<dbReference type="GO" id="GO:0008270">
    <property type="term" value="F:zinc ion binding"/>
    <property type="evidence" value="ECO:0007669"/>
    <property type="project" value="UniProtKB-KW"/>
</dbReference>
<dbReference type="EC" id="2.3.2.27" evidence="2"/>
<protein>
    <recommendedName>
        <fullName evidence="2">RING-type E3 ubiquitin transferase</fullName>
        <ecNumber evidence="2">2.3.2.27</ecNumber>
    </recommendedName>
</protein>
<evidence type="ECO:0000256" key="2">
    <source>
        <dbReference type="ARBA" id="ARBA00012483"/>
    </source>
</evidence>
<feature type="domain" description="RING-type" evidence="10">
    <location>
        <begin position="18"/>
        <end position="57"/>
    </location>
</feature>
<dbReference type="Proteomes" id="UP000054007">
    <property type="component" value="Unassembled WGS sequence"/>
</dbReference>
<keyword evidence="4" id="KW-0479">Metal-binding</keyword>
<evidence type="ECO:0000256" key="3">
    <source>
        <dbReference type="ARBA" id="ARBA00022679"/>
    </source>
</evidence>
<evidence type="ECO:0000313" key="12">
    <source>
        <dbReference type="Proteomes" id="UP000054007"/>
    </source>
</evidence>
<keyword evidence="3" id="KW-0808">Transferase</keyword>
<evidence type="ECO:0000256" key="4">
    <source>
        <dbReference type="ARBA" id="ARBA00022723"/>
    </source>
</evidence>
<dbReference type="Pfam" id="PF13639">
    <property type="entry name" value="zf-RING_2"/>
    <property type="match status" value="1"/>
</dbReference>
<keyword evidence="12" id="KW-1185">Reference proteome</keyword>
<evidence type="ECO:0000313" key="11">
    <source>
        <dbReference type="EMBL" id="KIY69185.1"/>
    </source>
</evidence>
<evidence type="ECO:0000256" key="1">
    <source>
        <dbReference type="ARBA" id="ARBA00000900"/>
    </source>
</evidence>
<dbReference type="GO" id="GO:0006513">
    <property type="term" value="P:protein monoubiquitination"/>
    <property type="evidence" value="ECO:0007669"/>
    <property type="project" value="TreeGrafter"/>
</dbReference>
<dbReference type="PROSITE" id="PS50089">
    <property type="entry name" value="ZF_RING_2"/>
    <property type="match status" value="1"/>
</dbReference>
<dbReference type="AlphaFoldDB" id="A0A0D7BG80"/>
<evidence type="ECO:0000259" key="10">
    <source>
        <dbReference type="PROSITE" id="PS50089"/>
    </source>
</evidence>
<keyword evidence="6" id="KW-0862">Zinc</keyword>
<dbReference type="OrthoDB" id="21204at2759"/>